<dbReference type="NCBIfam" id="TIGR00613">
    <property type="entry name" value="reco"/>
    <property type="match status" value="1"/>
</dbReference>
<reference evidence="9 10" key="1">
    <citation type="journal article" date="2023" name="ISME J.">
        <title>Thermophilic Dehalococcoidia with unusual traits shed light on an unexpected past.</title>
        <authorList>
            <person name="Palmer M."/>
            <person name="Covington J.K."/>
            <person name="Zhou E.M."/>
            <person name="Thomas S.C."/>
            <person name="Habib N."/>
            <person name="Seymour C.O."/>
            <person name="Lai D."/>
            <person name="Johnston J."/>
            <person name="Hashimi A."/>
            <person name="Jiao J.Y."/>
            <person name="Muok A.R."/>
            <person name="Liu L."/>
            <person name="Xian W.D."/>
            <person name="Zhi X.Y."/>
            <person name="Li M.M."/>
            <person name="Silva L.P."/>
            <person name="Bowen B.P."/>
            <person name="Louie K."/>
            <person name="Briegel A."/>
            <person name="Pett-Ridge J."/>
            <person name="Weber P.K."/>
            <person name="Tocheva E.I."/>
            <person name="Woyke T."/>
            <person name="Northen T.R."/>
            <person name="Mayali X."/>
            <person name="Li W.J."/>
            <person name="Hedlund B.P."/>
        </authorList>
    </citation>
    <scope>NUCLEOTIDE SEQUENCE [LARGE SCALE GENOMIC DNA]</scope>
    <source>
        <strain evidence="9 10">YIM 72310</strain>
    </source>
</reference>
<dbReference type="InterPro" id="IPR003717">
    <property type="entry name" value="RecO"/>
</dbReference>
<proteinExistence type="inferred from homology"/>
<comment type="function">
    <text evidence="7">Involved in DNA repair and RecF pathway recombination.</text>
</comment>
<keyword evidence="10" id="KW-1185">Reference proteome</keyword>
<dbReference type="Pfam" id="PF02565">
    <property type="entry name" value="RecO_C"/>
    <property type="match status" value="1"/>
</dbReference>
<organism evidence="9 10">
    <name type="scientific">Tepidiforma flava</name>
    <dbReference type="NCBI Taxonomy" id="3004094"/>
    <lineage>
        <taxon>Bacteria</taxon>
        <taxon>Bacillati</taxon>
        <taxon>Chloroflexota</taxon>
        <taxon>Tepidiformia</taxon>
        <taxon>Tepidiformales</taxon>
        <taxon>Tepidiformaceae</taxon>
        <taxon>Tepidiforma</taxon>
    </lineage>
</organism>
<comment type="similarity">
    <text evidence="1 7">Belongs to the RecO family.</text>
</comment>
<dbReference type="PANTHER" id="PTHR33991:SF1">
    <property type="entry name" value="DNA REPAIR PROTEIN RECO"/>
    <property type="match status" value="1"/>
</dbReference>
<feature type="domain" description="DNA replication/recombination mediator RecO N-terminal" evidence="8">
    <location>
        <begin position="9"/>
        <end position="82"/>
    </location>
</feature>
<evidence type="ECO:0000256" key="2">
    <source>
        <dbReference type="ARBA" id="ARBA00021310"/>
    </source>
</evidence>
<evidence type="ECO:0000256" key="1">
    <source>
        <dbReference type="ARBA" id="ARBA00007452"/>
    </source>
</evidence>
<dbReference type="SUPFAM" id="SSF57863">
    <property type="entry name" value="ArfGap/RecO-like zinc finger"/>
    <property type="match status" value="1"/>
</dbReference>
<evidence type="ECO:0000259" key="8">
    <source>
        <dbReference type="Pfam" id="PF11967"/>
    </source>
</evidence>
<sequence>MPGRPPRMIAAEGIVLRRRPSGEADALLVLLTPGEGRIDAVARGVRKPQAKLRGHVEPVTRSRFLLARGRGLDVVAQAETLDAHLRLKADLEALAAAIYCCELAERLSTAHAPQPELYELLVDALAALDAGASPAAVARYFELHLLAVSGYELQVAACVSCGADLPEAEAFFAAAAGGILCAGCRAEVPGRLLSVRAQKVLRFARRSSVAEFAALRMPPETAAEVRAALADALRAVLDAEPRSSTFFETLTRP</sequence>
<evidence type="ECO:0000256" key="5">
    <source>
        <dbReference type="ARBA" id="ARBA00023204"/>
    </source>
</evidence>
<dbReference type="Proteomes" id="UP001212803">
    <property type="component" value="Chromosome"/>
</dbReference>
<gene>
    <name evidence="7 9" type="primary">recO</name>
    <name evidence="9" type="ORF">O0235_14650</name>
</gene>
<evidence type="ECO:0000256" key="3">
    <source>
        <dbReference type="ARBA" id="ARBA00022763"/>
    </source>
</evidence>
<keyword evidence="4 7" id="KW-0233">DNA recombination</keyword>
<dbReference type="InterPro" id="IPR037278">
    <property type="entry name" value="ARFGAP/RecO"/>
</dbReference>
<keyword evidence="3 7" id="KW-0227">DNA damage</keyword>
<accession>A0ABY7M628</accession>
<evidence type="ECO:0000256" key="7">
    <source>
        <dbReference type="HAMAP-Rule" id="MF_00201"/>
    </source>
</evidence>
<dbReference type="EMBL" id="CP115149">
    <property type="protein sequence ID" value="WBL35986.1"/>
    <property type="molecule type" value="Genomic_DNA"/>
</dbReference>
<dbReference type="SUPFAM" id="SSF50249">
    <property type="entry name" value="Nucleic acid-binding proteins"/>
    <property type="match status" value="1"/>
</dbReference>
<dbReference type="RefSeq" id="WP_270056511.1">
    <property type="nucleotide sequence ID" value="NZ_CP115149.1"/>
</dbReference>
<protein>
    <recommendedName>
        <fullName evidence="2 7">DNA repair protein RecO</fullName>
    </recommendedName>
    <alternativeName>
        <fullName evidence="6 7">Recombination protein O</fullName>
    </alternativeName>
</protein>
<keyword evidence="5 7" id="KW-0234">DNA repair</keyword>
<evidence type="ECO:0000313" key="10">
    <source>
        <dbReference type="Proteomes" id="UP001212803"/>
    </source>
</evidence>
<name>A0ABY7M628_9CHLR</name>
<dbReference type="HAMAP" id="MF_00201">
    <property type="entry name" value="RecO"/>
    <property type="match status" value="1"/>
</dbReference>
<dbReference type="InterPro" id="IPR012340">
    <property type="entry name" value="NA-bd_OB-fold"/>
</dbReference>
<evidence type="ECO:0000256" key="4">
    <source>
        <dbReference type="ARBA" id="ARBA00023172"/>
    </source>
</evidence>
<dbReference type="InterPro" id="IPR042242">
    <property type="entry name" value="RecO_C"/>
</dbReference>
<dbReference type="InterPro" id="IPR022572">
    <property type="entry name" value="DNA_rep/recomb_RecO_N"/>
</dbReference>
<dbReference type="Pfam" id="PF11967">
    <property type="entry name" value="RecO_N"/>
    <property type="match status" value="1"/>
</dbReference>
<evidence type="ECO:0000256" key="6">
    <source>
        <dbReference type="ARBA" id="ARBA00033409"/>
    </source>
</evidence>
<evidence type="ECO:0000313" key="9">
    <source>
        <dbReference type="EMBL" id="WBL35986.1"/>
    </source>
</evidence>
<dbReference type="PANTHER" id="PTHR33991">
    <property type="entry name" value="DNA REPAIR PROTEIN RECO"/>
    <property type="match status" value="1"/>
</dbReference>
<dbReference type="Gene3D" id="1.20.1440.120">
    <property type="entry name" value="Recombination protein O, C-terminal domain"/>
    <property type="match status" value="1"/>
</dbReference>
<dbReference type="Gene3D" id="2.40.50.140">
    <property type="entry name" value="Nucleic acid-binding proteins"/>
    <property type="match status" value="1"/>
</dbReference>